<protein>
    <submittedName>
        <fullName evidence="2">Tudor domain-containing protein</fullName>
    </submittedName>
</protein>
<evidence type="ECO:0000313" key="3">
    <source>
        <dbReference type="Proteomes" id="UP001331761"/>
    </source>
</evidence>
<dbReference type="PANTHER" id="PTHR22948">
    <property type="entry name" value="TUDOR DOMAIN CONTAINING PROTEIN"/>
    <property type="match status" value="1"/>
</dbReference>
<name>A0AAN8FAX7_TRICO</name>
<gene>
    <name evidence="2" type="ORF">GCK32_011073</name>
</gene>
<feature type="domain" description="Tudor" evidence="1">
    <location>
        <begin position="4"/>
        <end position="119"/>
    </location>
</feature>
<dbReference type="PANTHER" id="PTHR22948:SF29">
    <property type="entry name" value="FI02030P-RELATED"/>
    <property type="match status" value="1"/>
</dbReference>
<dbReference type="Proteomes" id="UP001331761">
    <property type="component" value="Unassembled WGS sequence"/>
</dbReference>
<dbReference type="Pfam" id="PF00567">
    <property type="entry name" value="TUDOR"/>
    <property type="match status" value="1"/>
</dbReference>
<evidence type="ECO:0000259" key="1">
    <source>
        <dbReference type="Pfam" id="PF00567"/>
    </source>
</evidence>
<evidence type="ECO:0000313" key="2">
    <source>
        <dbReference type="EMBL" id="KAK5970692.1"/>
    </source>
</evidence>
<organism evidence="2 3">
    <name type="scientific">Trichostrongylus colubriformis</name>
    <name type="common">Black scour worm</name>
    <dbReference type="NCBI Taxonomy" id="6319"/>
    <lineage>
        <taxon>Eukaryota</taxon>
        <taxon>Metazoa</taxon>
        <taxon>Ecdysozoa</taxon>
        <taxon>Nematoda</taxon>
        <taxon>Chromadorea</taxon>
        <taxon>Rhabditida</taxon>
        <taxon>Rhabditina</taxon>
        <taxon>Rhabditomorpha</taxon>
        <taxon>Strongyloidea</taxon>
        <taxon>Trichostrongylidae</taxon>
        <taxon>Trichostrongylus</taxon>
    </lineage>
</organism>
<dbReference type="InterPro" id="IPR050621">
    <property type="entry name" value="Tudor_domain_containing"/>
</dbReference>
<dbReference type="SUPFAM" id="SSF63748">
    <property type="entry name" value="Tudor/PWWP/MBT"/>
    <property type="match status" value="1"/>
</dbReference>
<dbReference type="InterPro" id="IPR002999">
    <property type="entry name" value="Tudor"/>
</dbReference>
<sequence>MHFTFQVKLTHFVALDEFYVRFESEEEQYQDMLAQLRDDYKGELEFARPQLWLKGDGAAVWFERQWQRGVVCTSIMNDAVSTLDVFLIDVGKTVTISKEQVLPLHSYYHKPPFAVCCTIGCFDIFHGRRPDLVEECKRMAEAFTTAPSESLSAEIEDKIWDDKEKLKVRLCFRKPTKRVFVPDYFVNEKIIDLR</sequence>
<accession>A0AAN8FAX7</accession>
<proteinExistence type="predicted"/>
<reference evidence="2 3" key="1">
    <citation type="submission" date="2019-10" db="EMBL/GenBank/DDBJ databases">
        <title>Assembly and Annotation for the nematode Trichostrongylus colubriformis.</title>
        <authorList>
            <person name="Martin J."/>
        </authorList>
    </citation>
    <scope>NUCLEOTIDE SEQUENCE [LARGE SCALE GENOMIC DNA]</scope>
    <source>
        <strain evidence="2">G859</strain>
        <tissue evidence="2">Whole worm</tissue>
    </source>
</reference>
<keyword evidence="3" id="KW-1185">Reference proteome</keyword>
<dbReference type="AlphaFoldDB" id="A0AAN8FAX7"/>
<dbReference type="Gene3D" id="2.30.30.140">
    <property type="match status" value="1"/>
</dbReference>
<dbReference type="EMBL" id="WIXE01018713">
    <property type="protein sequence ID" value="KAK5970692.1"/>
    <property type="molecule type" value="Genomic_DNA"/>
</dbReference>
<comment type="caution">
    <text evidence="2">The sequence shown here is derived from an EMBL/GenBank/DDBJ whole genome shotgun (WGS) entry which is preliminary data.</text>
</comment>